<keyword evidence="2" id="KW-0813">Transport</keyword>
<evidence type="ECO:0000259" key="5">
    <source>
        <dbReference type="PROSITE" id="PS50893"/>
    </source>
</evidence>
<dbReference type="EC" id="3.6.3.-" evidence="6"/>
<comment type="caution">
    <text evidence="6">The sequence shown here is derived from an EMBL/GenBank/DDBJ whole genome shotgun (WGS) entry which is preliminary data.</text>
</comment>
<dbReference type="AlphaFoldDB" id="A0A0D8HDQ9"/>
<evidence type="ECO:0000256" key="2">
    <source>
        <dbReference type="ARBA" id="ARBA00022448"/>
    </source>
</evidence>
<feature type="domain" description="ABC transporter" evidence="5">
    <location>
        <begin position="10"/>
        <end position="257"/>
    </location>
</feature>
<dbReference type="PROSITE" id="PS00211">
    <property type="entry name" value="ABC_TRANSPORTER_1"/>
    <property type="match status" value="2"/>
</dbReference>
<keyword evidence="4 6" id="KW-0067">ATP-binding</keyword>
<organism evidence="6 7">
    <name type="scientific">Acidithrix ferrooxidans</name>
    <dbReference type="NCBI Taxonomy" id="1280514"/>
    <lineage>
        <taxon>Bacteria</taxon>
        <taxon>Bacillati</taxon>
        <taxon>Actinomycetota</taxon>
        <taxon>Acidimicrobiia</taxon>
        <taxon>Acidimicrobiales</taxon>
        <taxon>Acidimicrobiaceae</taxon>
        <taxon>Acidithrix</taxon>
    </lineage>
</organism>
<dbReference type="InterPro" id="IPR003439">
    <property type="entry name" value="ABC_transporter-like_ATP-bd"/>
</dbReference>
<keyword evidence="7" id="KW-1185">Reference proteome</keyword>
<proteinExistence type="inferred from homology"/>
<evidence type="ECO:0000256" key="4">
    <source>
        <dbReference type="ARBA" id="ARBA00022840"/>
    </source>
</evidence>
<protein>
    <submittedName>
        <fullName evidence="6">Glutathione import ATP-binding protein GsiA</fullName>
        <ecNumber evidence="6">3.6.3.-</ecNumber>
    </submittedName>
</protein>
<dbReference type="InterPro" id="IPR017871">
    <property type="entry name" value="ABC_transporter-like_CS"/>
</dbReference>
<dbReference type="GO" id="GO:0055085">
    <property type="term" value="P:transmembrane transport"/>
    <property type="evidence" value="ECO:0007669"/>
    <property type="project" value="UniProtKB-ARBA"/>
</dbReference>
<dbReference type="PANTHER" id="PTHR43776">
    <property type="entry name" value="TRANSPORT ATP-BINDING PROTEIN"/>
    <property type="match status" value="1"/>
</dbReference>
<dbReference type="STRING" id="1280514.AXFE_31310"/>
<dbReference type="Pfam" id="PF00005">
    <property type="entry name" value="ABC_tran"/>
    <property type="match status" value="2"/>
</dbReference>
<dbReference type="InterPro" id="IPR013563">
    <property type="entry name" value="Oligopep_ABC_C"/>
</dbReference>
<dbReference type="PROSITE" id="PS50893">
    <property type="entry name" value="ABC_TRANSPORTER_2"/>
    <property type="match status" value="2"/>
</dbReference>
<dbReference type="GO" id="GO:0005524">
    <property type="term" value="F:ATP binding"/>
    <property type="evidence" value="ECO:0007669"/>
    <property type="project" value="UniProtKB-KW"/>
</dbReference>
<dbReference type="NCBIfam" id="NF008453">
    <property type="entry name" value="PRK11308.1"/>
    <property type="match status" value="2"/>
</dbReference>
<dbReference type="GO" id="GO:0015833">
    <property type="term" value="P:peptide transport"/>
    <property type="evidence" value="ECO:0007669"/>
    <property type="project" value="InterPro"/>
</dbReference>
<feature type="domain" description="ABC transporter" evidence="5">
    <location>
        <begin position="345"/>
        <end position="584"/>
    </location>
</feature>
<dbReference type="InterPro" id="IPR027417">
    <property type="entry name" value="P-loop_NTPase"/>
</dbReference>
<dbReference type="InterPro" id="IPR050319">
    <property type="entry name" value="ABC_transp_ATP-bind"/>
</dbReference>
<dbReference type="CDD" id="cd03257">
    <property type="entry name" value="ABC_NikE_OppD_transporters"/>
    <property type="match status" value="2"/>
</dbReference>
<dbReference type="NCBIfam" id="TIGR01727">
    <property type="entry name" value="oligo_HPY"/>
    <property type="match status" value="1"/>
</dbReference>
<dbReference type="EMBL" id="JXYS01000103">
    <property type="protein sequence ID" value="KJF16019.1"/>
    <property type="molecule type" value="Genomic_DNA"/>
</dbReference>
<dbReference type="Proteomes" id="UP000032360">
    <property type="component" value="Unassembled WGS sequence"/>
</dbReference>
<dbReference type="SMART" id="SM00382">
    <property type="entry name" value="AAA"/>
    <property type="match status" value="2"/>
</dbReference>
<dbReference type="PATRIC" id="fig|1280514.3.peg.4186"/>
<evidence type="ECO:0000256" key="1">
    <source>
        <dbReference type="ARBA" id="ARBA00005417"/>
    </source>
</evidence>
<evidence type="ECO:0000313" key="7">
    <source>
        <dbReference type="Proteomes" id="UP000032360"/>
    </source>
</evidence>
<evidence type="ECO:0000256" key="3">
    <source>
        <dbReference type="ARBA" id="ARBA00022741"/>
    </source>
</evidence>
<accession>A0A0D8HDQ9</accession>
<dbReference type="PANTHER" id="PTHR43776:SF7">
    <property type="entry name" value="D,D-DIPEPTIDE TRANSPORT ATP-BINDING PROTEIN DDPF-RELATED"/>
    <property type="match status" value="1"/>
</dbReference>
<reference evidence="6 7" key="1">
    <citation type="submission" date="2015-01" db="EMBL/GenBank/DDBJ databases">
        <title>Draft genome of the acidophilic iron oxidizer Acidithrix ferrooxidans strain Py-F3.</title>
        <authorList>
            <person name="Poehlein A."/>
            <person name="Eisen S."/>
            <person name="Schloemann M."/>
            <person name="Johnson B.D."/>
            <person name="Daniel R."/>
            <person name="Muehling M."/>
        </authorList>
    </citation>
    <scope>NUCLEOTIDE SEQUENCE [LARGE SCALE GENOMIC DNA]</scope>
    <source>
        <strain evidence="6 7">Py-F3</strain>
    </source>
</reference>
<keyword evidence="6" id="KW-0378">Hydrolase</keyword>
<name>A0A0D8HDQ9_9ACTN</name>
<comment type="similarity">
    <text evidence="1">Belongs to the ABC transporter superfamily.</text>
</comment>
<keyword evidence="3" id="KW-0547">Nucleotide-binding</keyword>
<dbReference type="Gene3D" id="3.40.50.300">
    <property type="entry name" value="P-loop containing nucleotide triphosphate hydrolases"/>
    <property type="match status" value="2"/>
</dbReference>
<dbReference type="GO" id="GO:0016887">
    <property type="term" value="F:ATP hydrolysis activity"/>
    <property type="evidence" value="ECO:0007669"/>
    <property type="project" value="InterPro"/>
</dbReference>
<dbReference type="InterPro" id="IPR003593">
    <property type="entry name" value="AAA+_ATPase"/>
</dbReference>
<evidence type="ECO:0000313" key="6">
    <source>
        <dbReference type="EMBL" id="KJF16019.1"/>
    </source>
</evidence>
<sequence>MTIMEGANRLEVRDLQVRLVGRPGDVVDQISFSVRAGEIFGLVGESGSGKTTLALALLGYTRRGLKITRGSIYLDGKDILALDAAGLREVRGSKIAYVPQDPSASLNPALRIGHQIRELLSAHPEVTDNVEGRMVEVLREVNLDPDSGILRRFPHQLSGGQQQRVALAMAFACRSSVIVLDEPTTGLDVTTQRHVLETVKTLCAAYGVAAIYVSHDLAVVGGLVSHVGVMYAGRLVEVGQTEGVFASPMHPYSQGLLGAIPSPDRAEVLWGIPGQPPRPGSRPVGCSFAARCPEAIELCLREDPLPIEIGERQVRCIRVTDRKSFSVRVRNSRAQIIPSSEPPLLEVRALSTAYGQTKVLHGVDLNVPNESCTAIVGESGSGKTTLARCVVGLHGSFDGSILFDGDEMNKSARRRNSSQLQRIQYVFQNPYTSLNPRKTISQILSQPLEHFMRLTSSDRAERISRVLDEVSLGSAVGRRFPDELSGGERQRVAIARAIIVEPRLLVCDEVTSALDVSVQAVIVELLRRLQKERQLSMLFITHNLALVRSIAQNVVVVSHGRVVEAGTVQDVLERPQDPYTIRLMQDIPKLNSVASALPQSSS</sequence>
<gene>
    <name evidence="6" type="primary">gsiA3</name>
    <name evidence="6" type="ORF">AXFE_31310</name>
</gene>
<dbReference type="SUPFAM" id="SSF52540">
    <property type="entry name" value="P-loop containing nucleoside triphosphate hydrolases"/>
    <property type="match status" value="2"/>
</dbReference>
<dbReference type="Pfam" id="PF08352">
    <property type="entry name" value="oligo_HPY"/>
    <property type="match status" value="2"/>
</dbReference>